<dbReference type="PROSITE" id="PS50885">
    <property type="entry name" value="HAMP"/>
    <property type="match status" value="1"/>
</dbReference>
<evidence type="ECO:0000259" key="5">
    <source>
        <dbReference type="PROSITE" id="PS50111"/>
    </source>
</evidence>
<dbReference type="PRINTS" id="PR00260">
    <property type="entry name" value="CHEMTRNSDUCR"/>
</dbReference>
<keyword evidence="1 3" id="KW-0807">Transducer</keyword>
<feature type="transmembrane region" description="Helical" evidence="4">
    <location>
        <begin position="280"/>
        <end position="301"/>
    </location>
</feature>
<keyword evidence="4" id="KW-1133">Transmembrane helix</keyword>
<dbReference type="PANTHER" id="PTHR32089">
    <property type="entry name" value="METHYL-ACCEPTING CHEMOTAXIS PROTEIN MCPB"/>
    <property type="match status" value="1"/>
</dbReference>
<dbReference type="CDD" id="cd11386">
    <property type="entry name" value="MCP_signal"/>
    <property type="match status" value="1"/>
</dbReference>
<dbReference type="InterPro" id="IPR029150">
    <property type="entry name" value="dCache_3"/>
</dbReference>
<dbReference type="InterPro" id="IPR004089">
    <property type="entry name" value="MCPsignal_dom"/>
</dbReference>
<dbReference type="PROSITE" id="PS50111">
    <property type="entry name" value="CHEMOTAXIS_TRANSDUC_2"/>
    <property type="match status" value="1"/>
</dbReference>
<protein>
    <submittedName>
        <fullName evidence="7">Methyl-accepting chemotaxis protein</fullName>
    </submittedName>
</protein>
<evidence type="ECO:0000313" key="7">
    <source>
        <dbReference type="EMBL" id="SHK59190.1"/>
    </source>
</evidence>
<reference evidence="8" key="1">
    <citation type="submission" date="2016-11" db="EMBL/GenBank/DDBJ databases">
        <authorList>
            <person name="Varghese N."/>
            <person name="Submissions S."/>
        </authorList>
    </citation>
    <scope>NUCLEOTIDE SEQUENCE [LARGE SCALE GENOMIC DNA]</scope>
    <source>
        <strain evidence="8">DSM 10349</strain>
    </source>
</reference>
<dbReference type="Gene3D" id="1.10.287.950">
    <property type="entry name" value="Methyl-accepting chemotaxis protein"/>
    <property type="match status" value="1"/>
</dbReference>
<dbReference type="Gene3D" id="6.10.340.10">
    <property type="match status" value="1"/>
</dbReference>
<keyword evidence="4" id="KW-0472">Membrane</keyword>
<dbReference type="InterPro" id="IPR029151">
    <property type="entry name" value="Sensor-like_sf"/>
</dbReference>
<feature type="domain" description="HAMP" evidence="6">
    <location>
        <begin position="304"/>
        <end position="356"/>
    </location>
</feature>
<dbReference type="SMART" id="SM00283">
    <property type="entry name" value="MA"/>
    <property type="match status" value="1"/>
</dbReference>
<dbReference type="GO" id="GO:0007165">
    <property type="term" value="P:signal transduction"/>
    <property type="evidence" value="ECO:0007669"/>
    <property type="project" value="UniProtKB-KW"/>
</dbReference>
<keyword evidence="8" id="KW-1185">Reference proteome</keyword>
<name>A0A1M6TQK2_9FIRM</name>
<dbReference type="Proteomes" id="UP000183997">
    <property type="component" value="Unassembled WGS sequence"/>
</dbReference>
<dbReference type="EMBL" id="FRAR01000017">
    <property type="protein sequence ID" value="SHK59190.1"/>
    <property type="molecule type" value="Genomic_DNA"/>
</dbReference>
<dbReference type="InterPro" id="IPR003660">
    <property type="entry name" value="HAMP_dom"/>
</dbReference>
<dbReference type="GO" id="GO:0016020">
    <property type="term" value="C:membrane"/>
    <property type="evidence" value="ECO:0007669"/>
    <property type="project" value="InterPro"/>
</dbReference>
<evidence type="ECO:0000256" key="3">
    <source>
        <dbReference type="PROSITE-ProRule" id="PRU00284"/>
    </source>
</evidence>
<dbReference type="PANTHER" id="PTHR32089:SF112">
    <property type="entry name" value="LYSOZYME-LIKE PROTEIN-RELATED"/>
    <property type="match status" value="1"/>
</dbReference>
<dbReference type="GO" id="GO:0006935">
    <property type="term" value="P:chemotaxis"/>
    <property type="evidence" value="ECO:0007669"/>
    <property type="project" value="InterPro"/>
</dbReference>
<comment type="similarity">
    <text evidence="2">Belongs to the methyl-accepting chemotaxis (MCP) protein family.</text>
</comment>
<dbReference type="RefSeq" id="WP_072914676.1">
    <property type="nucleotide sequence ID" value="NZ_FRAR01000017.1"/>
</dbReference>
<evidence type="ECO:0000256" key="2">
    <source>
        <dbReference type="ARBA" id="ARBA00029447"/>
    </source>
</evidence>
<gene>
    <name evidence="7" type="ORF">SAMN02745123_02430</name>
</gene>
<dbReference type="Pfam" id="PF00672">
    <property type="entry name" value="HAMP"/>
    <property type="match status" value="1"/>
</dbReference>
<evidence type="ECO:0000259" key="6">
    <source>
        <dbReference type="PROSITE" id="PS50885"/>
    </source>
</evidence>
<dbReference type="SUPFAM" id="SSF103190">
    <property type="entry name" value="Sensory domain-like"/>
    <property type="match status" value="2"/>
</dbReference>
<accession>A0A1M6TQK2</accession>
<evidence type="ECO:0000313" key="8">
    <source>
        <dbReference type="Proteomes" id="UP000183997"/>
    </source>
</evidence>
<feature type="domain" description="Methyl-accepting transducer" evidence="5">
    <location>
        <begin position="354"/>
        <end position="604"/>
    </location>
</feature>
<dbReference type="CDD" id="cd06225">
    <property type="entry name" value="HAMP"/>
    <property type="match status" value="1"/>
</dbReference>
<dbReference type="OrthoDB" id="5392220at2"/>
<feature type="transmembrane region" description="Helical" evidence="4">
    <location>
        <begin position="12"/>
        <end position="32"/>
    </location>
</feature>
<evidence type="ECO:0000256" key="1">
    <source>
        <dbReference type="ARBA" id="ARBA00023224"/>
    </source>
</evidence>
<dbReference type="Gene3D" id="3.30.450.20">
    <property type="entry name" value="PAS domain"/>
    <property type="match status" value="1"/>
</dbReference>
<organism evidence="7 8">
    <name type="scientific">Desulforamulus aeronauticus DSM 10349</name>
    <dbReference type="NCBI Taxonomy" id="1121421"/>
    <lineage>
        <taxon>Bacteria</taxon>
        <taxon>Bacillati</taxon>
        <taxon>Bacillota</taxon>
        <taxon>Clostridia</taxon>
        <taxon>Eubacteriales</taxon>
        <taxon>Peptococcaceae</taxon>
        <taxon>Desulforamulus</taxon>
    </lineage>
</organism>
<dbReference type="AlphaFoldDB" id="A0A1M6TQK2"/>
<dbReference type="Pfam" id="PF14827">
    <property type="entry name" value="dCache_3"/>
    <property type="match status" value="1"/>
</dbReference>
<dbReference type="InterPro" id="IPR004090">
    <property type="entry name" value="Chemotax_Me-accpt_rcpt"/>
</dbReference>
<evidence type="ECO:0000256" key="4">
    <source>
        <dbReference type="SAM" id="Phobius"/>
    </source>
</evidence>
<proteinExistence type="inferred from homology"/>
<dbReference type="GO" id="GO:0004888">
    <property type="term" value="F:transmembrane signaling receptor activity"/>
    <property type="evidence" value="ECO:0007669"/>
    <property type="project" value="InterPro"/>
</dbReference>
<dbReference type="STRING" id="1121421.SAMN02745123_02430"/>
<dbReference type="SUPFAM" id="SSF58104">
    <property type="entry name" value="Methyl-accepting chemotaxis protein (MCP) signaling domain"/>
    <property type="match status" value="1"/>
</dbReference>
<keyword evidence="4" id="KW-0812">Transmembrane</keyword>
<dbReference type="SMART" id="SM00304">
    <property type="entry name" value="HAMP"/>
    <property type="match status" value="1"/>
</dbReference>
<dbReference type="Pfam" id="PF00015">
    <property type="entry name" value="MCPsignal"/>
    <property type="match status" value="1"/>
</dbReference>
<sequence length="621" mass="66184">MSKKNRSLAFKITLMIASLIILVVSISIYIGVSTSKNSISKQTQTTIKSKEISIQKHIAEQQQIALELTKLVALNPAVINGTKARSHELLLAVTTPLLKESGLEYLVITDSEGNTLVKTHQPDDYGDNIMNQQAIKTAVTGQANVGIEKGKIVRLSIRSGVPICDETGQVIGVATGGYVFSQNNVAQKISELLGVNILITENNQVVSSSFDGIAIGKEITDSEVLSKVLKQNEIVEKEQSIGGKPYQIAYIPLIGAGNKTVGIIGIGVSLAENIQMERNALTYMLLTGLCLLAFSILLGIFTTRKITKPITSMVESIEKIAQGDLTTNIHSSSHDEIGLLANSFNTMVTHLREVIGKVVESANKVASSSVSIASNGELITQGTTESASSINQIASGVVQMNATAENVCQAANDAIMNAQAGKEKMKDLSCHIQNVAQATQIVSKSVEDMNHQTQSIGQIVELISQIAEQTNLLSLNAAIEAARAGEQGKGFSVVAEEVRKLAGQSSEAAKSIGNLIGNIQLTANEAVSNMQQSENVVHNTHSVALETSARFAEIVTITEKLAEEILTVARGTNEISSSIQNVAAVAEEQSATIQENTAAVEELMTIAQDLKQIVKIFTIDN</sequence>